<name>A0A4U5QTW2_POPAL</name>
<gene>
    <name evidence="1" type="ORF">D5086_0000045760</name>
</gene>
<comment type="caution">
    <text evidence="1">The sequence shown here is derived from an EMBL/GenBank/DDBJ whole genome shotgun (WGS) entry which is preliminary data.</text>
</comment>
<protein>
    <submittedName>
        <fullName evidence="1">Uncharacterized protein</fullName>
    </submittedName>
</protein>
<accession>A0A4U5QTW2</accession>
<evidence type="ECO:0000313" key="1">
    <source>
        <dbReference type="EMBL" id="TKS14502.1"/>
    </source>
</evidence>
<dbReference type="Gene3D" id="3.40.50.2000">
    <property type="entry name" value="Glycogen Phosphorylase B"/>
    <property type="match status" value="1"/>
</dbReference>
<dbReference type="SUPFAM" id="SSF53756">
    <property type="entry name" value="UDP-Glycosyltransferase/glycogen phosphorylase"/>
    <property type="match status" value="1"/>
</dbReference>
<organism evidence="1">
    <name type="scientific">Populus alba</name>
    <name type="common">White poplar</name>
    <dbReference type="NCBI Taxonomy" id="43335"/>
    <lineage>
        <taxon>Eukaryota</taxon>
        <taxon>Viridiplantae</taxon>
        <taxon>Streptophyta</taxon>
        <taxon>Embryophyta</taxon>
        <taxon>Tracheophyta</taxon>
        <taxon>Spermatophyta</taxon>
        <taxon>Magnoliopsida</taxon>
        <taxon>eudicotyledons</taxon>
        <taxon>Gunneridae</taxon>
        <taxon>Pentapetalae</taxon>
        <taxon>rosids</taxon>
        <taxon>fabids</taxon>
        <taxon>Malpighiales</taxon>
        <taxon>Salicaceae</taxon>
        <taxon>Saliceae</taxon>
        <taxon>Populus</taxon>
    </lineage>
</organism>
<sequence>MSTPRNIRRHAKYPPSLENLISLVEFPMPSLDNELLSGSAEAAWTFRLRKFGCLVNRRPNQGCVGFGRECKLSKDQVFEIAHGIVLFELPFLWALRKPSCAVHDLDAMAPLNATALVEKGLAVEIERTEDGSFSRDRRPRQALVSKEEEKPRVRAKEADAIFGDHKLHQNSYIGIK</sequence>
<dbReference type="AlphaFoldDB" id="A0A4U5QTW2"/>
<reference evidence="1" key="1">
    <citation type="submission" date="2018-10" db="EMBL/GenBank/DDBJ databases">
        <title>Population genomic analysis revealed the cold adaptation of white poplar.</title>
        <authorList>
            <person name="Liu Y.-J."/>
        </authorList>
    </citation>
    <scope>NUCLEOTIDE SEQUENCE [LARGE SCALE GENOMIC DNA]</scope>
    <source>
        <strain evidence="1">PAL-ZL1</strain>
    </source>
</reference>
<proteinExistence type="predicted"/>
<dbReference type="EMBL" id="RCHU01000113">
    <property type="protein sequence ID" value="TKS14502.1"/>
    <property type="molecule type" value="Genomic_DNA"/>
</dbReference>